<dbReference type="OrthoDB" id="2151789at2759"/>
<dbReference type="InterPro" id="IPR016166">
    <property type="entry name" value="FAD-bd_PCMH"/>
</dbReference>
<dbReference type="SUPFAM" id="SSF56176">
    <property type="entry name" value="FAD-binding/transporter-associated domain-like"/>
    <property type="match status" value="1"/>
</dbReference>
<dbReference type="PROSITE" id="PS51387">
    <property type="entry name" value="FAD_PCMH"/>
    <property type="match status" value="1"/>
</dbReference>
<reference evidence="7" key="1">
    <citation type="submission" date="2021-03" db="EMBL/GenBank/DDBJ databases">
        <authorList>
            <person name="Tagirdzhanova G."/>
        </authorList>
    </citation>
    <scope>NUCLEOTIDE SEQUENCE</scope>
</reference>
<keyword evidence="8" id="KW-1185">Reference proteome</keyword>
<dbReference type="Gene3D" id="3.30.465.10">
    <property type="match status" value="1"/>
</dbReference>
<feature type="signal peptide" evidence="5">
    <location>
        <begin position="1"/>
        <end position="21"/>
    </location>
</feature>
<keyword evidence="4" id="KW-0560">Oxidoreductase</keyword>
<proteinExistence type="inferred from homology"/>
<comment type="caution">
    <text evidence="7">The sequence shown here is derived from an EMBL/GenBank/DDBJ whole genome shotgun (WGS) entry which is preliminary data.</text>
</comment>
<dbReference type="InterPro" id="IPR016169">
    <property type="entry name" value="FAD-bd_PCMH_sub2"/>
</dbReference>
<evidence type="ECO:0000256" key="1">
    <source>
        <dbReference type="ARBA" id="ARBA00005466"/>
    </source>
</evidence>
<dbReference type="InterPro" id="IPR036318">
    <property type="entry name" value="FAD-bd_PCMH-like_sf"/>
</dbReference>
<protein>
    <recommendedName>
        <fullName evidence="6">FAD-binding PCMH-type domain-containing protein</fullName>
    </recommendedName>
</protein>
<keyword evidence="5" id="KW-0732">Signal</keyword>
<evidence type="ECO:0000259" key="6">
    <source>
        <dbReference type="PROSITE" id="PS51387"/>
    </source>
</evidence>
<dbReference type="InterPro" id="IPR050416">
    <property type="entry name" value="FAD-linked_Oxidoreductase"/>
</dbReference>
<dbReference type="PANTHER" id="PTHR42973">
    <property type="entry name" value="BINDING OXIDOREDUCTASE, PUTATIVE (AFU_ORTHOLOGUE AFUA_1G17690)-RELATED"/>
    <property type="match status" value="1"/>
</dbReference>
<keyword evidence="3" id="KW-0274">FAD</keyword>
<dbReference type="PANTHER" id="PTHR42973:SF22">
    <property type="entry name" value="FAD-BINDING PCMH-TYPE DOMAIN-CONTAINING PROTEIN-RELATED"/>
    <property type="match status" value="1"/>
</dbReference>
<feature type="domain" description="FAD-binding PCMH-type" evidence="6">
    <location>
        <begin position="90"/>
        <end position="269"/>
    </location>
</feature>
<sequence length="530" mass="56325">MKSLNWQVLLTLFLASYTVSSFRVQHERGAASVSSPAGVPPISEILDNLKNRPGGACCAALSYVLGAKVVYPLSPGYIGTTSSFWAVQEQTVTPNCIVEPTTTKDVSAAVFVLSAVGKHTKFSDECKFGIKSGGHTPQTGAASQPGGVTIDLAAFKQVDVSADRKTTSIGPGNRWGDVYSKLDSKGLAIPGGRVASVGVGGLITGGGVSFFSGRFGFVCDNVINYELVLPFGHVVNVNASSSPDLYKALKGGSNNFGIVTRFDMKSFESGKFWGGAVTYPITTLPEQVDAFVGLASAQPYDEYAALIQNFAFVAGNWFILNEYQYTKQPPQPYPPTFKPFTDIQPQLSSTLRVSNLTDFTIELGANSPPGKRALFVTLTHGLSASLLKQIYTAADTALQPIKLVAGLVYSLSFQPLPTAITTKATSANPNSLGLDASDGNLVLTLVTISWTLATDDTAVKAAANEFLKAAKAASVKEGKSNEYLYLNYAAPGQDPIAGYGAKNQEDLRRVSRKYDPEQIFQKAVPGAFKL</sequence>
<name>A0A8H3FSK2_9LECA</name>
<dbReference type="GO" id="GO:0016491">
    <property type="term" value="F:oxidoreductase activity"/>
    <property type="evidence" value="ECO:0007669"/>
    <property type="project" value="UniProtKB-KW"/>
</dbReference>
<dbReference type="InterPro" id="IPR006094">
    <property type="entry name" value="Oxid_FAD_bind_N"/>
</dbReference>
<evidence type="ECO:0000256" key="4">
    <source>
        <dbReference type="ARBA" id="ARBA00023002"/>
    </source>
</evidence>
<dbReference type="Pfam" id="PF01565">
    <property type="entry name" value="FAD_binding_4"/>
    <property type="match status" value="1"/>
</dbReference>
<dbReference type="Proteomes" id="UP000664521">
    <property type="component" value="Unassembled WGS sequence"/>
</dbReference>
<organism evidence="7 8">
    <name type="scientific">Heterodermia speciosa</name>
    <dbReference type="NCBI Taxonomy" id="116794"/>
    <lineage>
        <taxon>Eukaryota</taxon>
        <taxon>Fungi</taxon>
        <taxon>Dikarya</taxon>
        <taxon>Ascomycota</taxon>
        <taxon>Pezizomycotina</taxon>
        <taxon>Lecanoromycetes</taxon>
        <taxon>OSLEUM clade</taxon>
        <taxon>Lecanoromycetidae</taxon>
        <taxon>Caliciales</taxon>
        <taxon>Physciaceae</taxon>
        <taxon>Heterodermia</taxon>
    </lineage>
</organism>
<dbReference type="EMBL" id="CAJPDS010000053">
    <property type="protein sequence ID" value="CAF9929839.1"/>
    <property type="molecule type" value="Genomic_DNA"/>
</dbReference>
<evidence type="ECO:0000313" key="8">
    <source>
        <dbReference type="Proteomes" id="UP000664521"/>
    </source>
</evidence>
<keyword evidence="2" id="KW-0285">Flavoprotein</keyword>
<evidence type="ECO:0000256" key="2">
    <source>
        <dbReference type="ARBA" id="ARBA00022630"/>
    </source>
</evidence>
<accession>A0A8H3FSK2</accession>
<comment type="similarity">
    <text evidence="1">Belongs to the oxygen-dependent FAD-linked oxidoreductase family.</text>
</comment>
<evidence type="ECO:0000256" key="5">
    <source>
        <dbReference type="SAM" id="SignalP"/>
    </source>
</evidence>
<dbReference type="AlphaFoldDB" id="A0A8H3FSK2"/>
<dbReference type="GO" id="GO:0071949">
    <property type="term" value="F:FAD binding"/>
    <property type="evidence" value="ECO:0007669"/>
    <property type="project" value="InterPro"/>
</dbReference>
<feature type="chain" id="PRO_5034913358" description="FAD-binding PCMH-type domain-containing protein" evidence="5">
    <location>
        <begin position="22"/>
        <end position="530"/>
    </location>
</feature>
<evidence type="ECO:0000256" key="3">
    <source>
        <dbReference type="ARBA" id="ARBA00022827"/>
    </source>
</evidence>
<gene>
    <name evidence="7" type="ORF">HETSPECPRED_007468</name>
</gene>
<evidence type="ECO:0000313" key="7">
    <source>
        <dbReference type="EMBL" id="CAF9929839.1"/>
    </source>
</evidence>